<evidence type="ECO:0000313" key="2">
    <source>
        <dbReference type="EnsemblPlants" id="cds.evm.model.08.1198"/>
    </source>
</evidence>
<dbReference type="Pfam" id="PF07727">
    <property type="entry name" value="RVT_2"/>
    <property type="match status" value="1"/>
</dbReference>
<reference evidence="2" key="2">
    <citation type="submission" date="2021-03" db="UniProtKB">
        <authorList>
            <consortium name="EnsemblPlants"/>
        </authorList>
    </citation>
    <scope>IDENTIFICATION</scope>
</reference>
<dbReference type="EMBL" id="UZAU01000705">
    <property type="status" value="NOT_ANNOTATED_CDS"/>
    <property type="molecule type" value="Genomic_DNA"/>
</dbReference>
<dbReference type="Proteomes" id="UP000596661">
    <property type="component" value="Chromosome 8"/>
</dbReference>
<sequence>MVFRRVDCQCTFDRKVPINDQDLILQLLNGLGPAFDPVVSRITSRSDLLSFEEVQALHLSHETRIEHNNFVAYSSLKLQANLAFQQSRNANSHSYGRGGDRGHTVAVCHYRFDKNWVTHKYGNFTPQAHLIESNILFDLQALHRFMIPEIGDDESYLPTQQLMFIHIAGTTTTIRLHTMRTRSLNGIVMPKAHLATKYPLIEALIPSKPQIIAAALQHPQWLNSMQQEFNALKRVGLNTKIINKFVLDLNKSFSLKDLGPVHYFLGLEIYKDSTGMYLSQTKYITDLLVKLNMDGAKPSPNPTSASIKLSLKEGEPFANKILYRSTLGAFQYLTLTRPDVAFIINKLSQFIHAPNNTHWEACKKLMRYLKGTISHGLHITLATSLTLEGYPDADWASCVDDRKGTGAYAMFFGGNLVSW</sequence>
<reference evidence="2" key="1">
    <citation type="submission" date="2018-11" db="EMBL/GenBank/DDBJ databases">
        <authorList>
            <person name="Grassa J C."/>
        </authorList>
    </citation>
    <scope>NUCLEOTIDE SEQUENCE [LARGE SCALE GENOMIC DNA]</scope>
</reference>
<dbReference type="PANTHER" id="PTHR11439:SF467">
    <property type="entry name" value="INTEGRASE CATALYTIC DOMAIN-CONTAINING PROTEIN"/>
    <property type="match status" value="1"/>
</dbReference>
<proteinExistence type="predicted"/>
<feature type="domain" description="Reverse transcriptase Ty1/copia-type" evidence="1">
    <location>
        <begin position="235"/>
        <end position="303"/>
    </location>
</feature>
<protein>
    <recommendedName>
        <fullName evidence="1">Reverse transcriptase Ty1/copia-type domain-containing protein</fullName>
    </recommendedName>
</protein>
<keyword evidence="3" id="KW-1185">Reference proteome</keyword>
<evidence type="ECO:0000259" key="1">
    <source>
        <dbReference type="Pfam" id="PF07727"/>
    </source>
</evidence>
<dbReference type="Gramene" id="evm.model.08.1198">
    <property type="protein sequence ID" value="cds.evm.model.08.1198"/>
    <property type="gene ID" value="evm.TU.08.1198"/>
</dbReference>
<dbReference type="PANTHER" id="PTHR11439">
    <property type="entry name" value="GAG-POL-RELATED RETROTRANSPOSON"/>
    <property type="match status" value="1"/>
</dbReference>
<dbReference type="EnsemblPlants" id="evm.model.08.1198">
    <property type="protein sequence ID" value="cds.evm.model.08.1198"/>
    <property type="gene ID" value="evm.TU.08.1198"/>
</dbReference>
<dbReference type="InterPro" id="IPR013103">
    <property type="entry name" value="RVT_2"/>
</dbReference>
<evidence type="ECO:0000313" key="3">
    <source>
        <dbReference type="Proteomes" id="UP000596661"/>
    </source>
</evidence>
<dbReference type="OMA" id="RCKISTI"/>
<accession>A0A803Q7X5</accession>
<dbReference type="AlphaFoldDB" id="A0A803Q7X5"/>
<name>A0A803Q7X5_CANSA</name>
<organism evidence="2 3">
    <name type="scientific">Cannabis sativa</name>
    <name type="common">Hemp</name>
    <name type="synonym">Marijuana</name>
    <dbReference type="NCBI Taxonomy" id="3483"/>
    <lineage>
        <taxon>Eukaryota</taxon>
        <taxon>Viridiplantae</taxon>
        <taxon>Streptophyta</taxon>
        <taxon>Embryophyta</taxon>
        <taxon>Tracheophyta</taxon>
        <taxon>Spermatophyta</taxon>
        <taxon>Magnoliopsida</taxon>
        <taxon>eudicotyledons</taxon>
        <taxon>Gunneridae</taxon>
        <taxon>Pentapetalae</taxon>
        <taxon>rosids</taxon>
        <taxon>fabids</taxon>
        <taxon>Rosales</taxon>
        <taxon>Cannabaceae</taxon>
        <taxon>Cannabis</taxon>
    </lineage>
</organism>